<reference evidence="2" key="2">
    <citation type="journal article" date="2015" name="Fish Shellfish Immunol.">
        <title>Early steps in the European eel (Anguilla anguilla)-Vibrio vulnificus interaction in the gills: Role of the RtxA13 toxin.</title>
        <authorList>
            <person name="Callol A."/>
            <person name="Pajuelo D."/>
            <person name="Ebbesson L."/>
            <person name="Teles M."/>
            <person name="MacKenzie S."/>
            <person name="Amaro C."/>
        </authorList>
    </citation>
    <scope>NUCLEOTIDE SEQUENCE</scope>
</reference>
<feature type="signal peptide" evidence="1">
    <location>
        <begin position="1"/>
        <end position="22"/>
    </location>
</feature>
<keyword evidence="1" id="KW-0732">Signal</keyword>
<sequence>MTMIWTEKSFLLLFNVIPVCISHCLRPALLQRFNTPFVSSSIAMSPLPLHPNFQRHPLCRNWRRKCNLCLTHSDSTSTLLYRVTDGRSLQDKFLKTAVARILYCIFLRL</sequence>
<dbReference type="EMBL" id="GBXM01010938">
    <property type="protein sequence ID" value="JAH97639.1"/>
    <property type="molecule type" value="Transcribed_RNA"/>
</dbReference>
<reference evidence="2" key="1">
    <citation type="submission" date="2014-11" db="EMBL/GenBank/DDBJ databases">
        <authorList>
            <person name="Amaro Gonzalez C."/>
        </authorList>
    </citation>
    <scope>NUCLEOTIDE SEQUENCE</scope>
</reference>
<protein>
    <recommendedName>
        <fullName evidence="3">Secreted protein</fullName>
    </recommendedName>
</protein>
<organism evidence="2">
    <name type="scientific">Anguilla anguilla</name>
    <name type="common">European freshwater eel</name>
    <name type="synonym">Muraena anguilla</name>
    <dbReference type="NCBI Taxonomy" id="7936"/>
    <lineage>
        <taxon>Eukaryota</taxon>
        <taxon>Metazoa</taxon>
        <taxon>Chordata</taxon>
        <taxon>Craniata</taxon>
        <taxon>Vertebrata</taxon>
        <taxon>Euteleostomi</taxon>
        <taxon>Actinopterygii</taxon>
        <taxon>Neopterygii</taxon>
        <taxon>Teleostei</taxon>
        <taxon>Anguilliformes</taxon>
        <taxon>Anguillidae</taxon>
        <taxon>Anguilla</taxon>
    </lineage>
</organism>
<name>A0A0E9X4V6_ANGAN</name>
<feature type="chain" id="PRO_5002435036" description="Secreted protein" evidence="1">
    <location>
        <begin position="23"/>
        <end position="109"/>
    </location>
</feature>
<evidence type="ECO:0008006" key="3">
    <source>
        <dbReference type="Google" id="ProtNLM"/>
    </source>
</evidence>
<dbReference type="AlphaFoldDB" id="A0A0E9X4V6"/>
<proteinExistence type="predicted"/>
<accession>A0A0E9X4V6</accession>
<evidence type="ECO:0000256" key="1">
    <source>
        <dbReference type="SAM" id="SignalP"/>
    </source>
</evidence>
<evidence type="ECO:0000313" key="2">
    <source>
        <dbReference type="EMBL" id="JAH97639.1"/>
    </source>
</evidence>